<evidence type="ECO:0000256" key="1">
    <source>
        <dbReference type="SAM" id="MobiDB-lite"/>
    </source>
</evidence>
<proteinExistence type="predicted"/>
<keyword evidence="3" id="KW-1185">Reference proteome</keyword>
<evidence type="ECO:0000313" key="2">
    <source>
        <dbReference type="EMBL" id="CAF0702526.1"/>
    </source>
</evidence>
<comment type="caution">
    <text evidence="2">The sequence shown here is derived from an EMBL/GenBank/DDBJ whole genome shotgun (WGS) entry which is preliminary data.</text>
</comment>
<organism evidence="2 3">
    <name type="scientific">Candidatus Methylacidithermus pantelleriae</name>
    <dbReference type="NCBI Taxonomy" id="2744239"/>
    <lineage>
        <taxon>Bacteria</taxon>
        <taxon>Pseudomonadati</taxon>
        <taxon>Verrucomicrobiota</taxon>
        <taxon>Methylacidiphilae</taxon>
        <taxon>Methylacidiphilales</taxon>
        <taxon>Methylacidiphilaceae</taxon>
        <taxon>Candidatus Methylacidithermus</taxon>
    </lineage>
</organism>
<evidence type="ECO:0000313" key="3">
    <source>
        <dbReference type="Proteomes" id="UP000663859"/>
    </source>
</evidence>
<gene>
    <name evidence="2" type="ORF">MPNT_50104</name>
</gene>
<reference evidence="2" key="1">
    <citation type="submission" date="2021-02" db="EMBL/GenBank/DDBJ databases">
        <authorList>
            <person name="Cremers G."/>
            <person name="Picone N."/>
        </authorList>
    </citation>
    <scope>NUCLEOTIDE SEQUENCE</scope>
    <source>
        <strain evidence="2">PQ17</strain>
    </source>
</reference>
<name>A0A8J2BQQ6_9BACT</name>
<dbReference type="Proteomes" id="UP000663859">
    <property type="component" value="Unassembled WGS sequence"/>
</dbReference>
<protein>
    <submittedName>
        <fullName evidence="2">Uncharacterized protein</fullName>
    </submittedName>
</protein>
<accession>A0A8J2BQQ6</accession>
<dbReference type="AlphaFoldDB" id="A0A8J2BQQ6"/>
<sequence length="131" mass="14245">MGKNVRTQTRLWTVRRGFGYDVASGFLLRYGPYPEGRHMICLISLLDCADKDTEPSQGGRLKRGKKKGSKTFPRQGPHQKNPLLKGDGSYETLDPLPNSDACASGDLGPGPCSDGNTACQKVKKALHLSQV</sequence>
<feature type="compositionally biased region" description="Basic residues" evidence="1">
    <location>
        <begin position="60"/>
        <end position="69"/>
    </location>
</feature>
<feature type="region of interest" description="Disordered" evidence="1">
    <location>
        <begin position="52"/>
        <end position="107"/>
    </location>
</feature>
<dbReference type="EMBL" id="CAJNOB010000045">
    <property type="protein sequence ID" value="CAF0702526.1"/>
    <property type="molecule type" value="Genomic_DNA"/>
</dbReference>